<dbReference type="SUPFAM" id="SSF103481">
    <property type="entry name" value="Multidrug resistance efflux transporter EmrE"/>
    <property type="match status" value="1"/>
</dbReference>
<keyword evidence="3" id="KW-1185">Reference proteome</keyword>
<gene>
    <name evidence="2" type="ORF">GGR23_000385</name>
</gene>
<dbReference type="Proteomes" id="UP000528286">
    <property type="component" value="Unassembled WGS sequence"/>
</dbReference>
<reference evidence="2 3" key="1">
    <citation type="submission" date="2020-08" db="EMBL/GenBank/DDBJ databases">
        <title>Genomic Encyclopedia of Type Strains, Phase IV (KMG-IV): sequencing the most valuable type-strain genomes for metagenomic binning, comparative biology and taxonomic classification.</title>
        <authorList>
            <person name="Goeker M."/>
        </authorList>
    </citation>
    <scope>NUCLEOTIDE SEQUENCE [LARGE SCALE GENOMIC DNA]</scope>
    <source>
        <strain evidence="2 3">DSM 29853</strain>
    </source>
</reference>
<sequence>MKLWVMAMLGLTTGVFIAAASTLRLYVGGGPLYALFGALCLYVTGNLMMVPLMRETGLGLTVSVLSVTQLLLVNLIAFIVYGEKLGAMQLSGMMLGTVAIALMLWPSQGGA</sequence>
<feature type="transmembrane region" description="Helical" evidence="1">
    <location>
        <begin position="87"/>
        <end position="105"/>
    </location>
</feature>
<dbReference type="EMBL" id="JACIEZ010000001">
    <property type="protein sequence ID" value="MBB4063224.1"/>
    <property type="molecule type" value="Genomic_DNA"/>
</dbReference>
<protein>
    <submittedName>
        <fullName evidence="2">Drug/metabolite transporter (DMT)-like permease</fullName>
    </submittedName>
</protein>
<feature type="transmembrane region" description="Helical" evidence="1">
    <location>
        <begin position="30"/>
        <end position="50"/>
    </location>
</feature>
<accession>A0A7W6J1S8</accession>
<keyword evidence="1" id="KW-0812">Transmembrane</keyword>
<dbReference type="Gene3D" id="1.10.3730.20">
    <property type="match status" value="1"/>
</dbReference>
<feature type="transmembrane region" description="Helical" evidence="1">
    <location>
        <begin position="57"/>
        <end position="81"/>
    </location>
</feature>
<comment type="caution">
    <text evidence="2">The sequence shown here is derived from an EMBL/GenBank/DDBJ whole genome shotgun (WGS) entry which is preliminary data.</text>
</comment>
<evidence type="ECO:0000313" key="3">
    <source>
        <dbReference type="Proteomes" id="UP000528286"/>
    </source>
</evidence>
<keyword evidence="1" id="KW-0472">Membrane</keyword>
<keyword evidence="1" id="KW-1133">Transmembrane helix</keyword>
<organism evidence="2 3">
    <name type="scientific">Gellertiella hungarica</name>
    <dbReference type="NCBI Taxonomy" id="1572859"/>
    <lineage>
        <taxon>Bacteria</taxon>
        <taxon>Pseudomonadati</taxon>
        <taxon>Pseudomonadota</taxon>
        <taxon>Alphaproteobacteria</taxon>
        <taxon>Hyphomicrobiales</taxon>
        <taxon>Rhizobiaceae</taxon>
        <taxon>Gellertiella</taxon>
    </lineage>
</organism>
<evidence type="ECO:0000313" key="2">
    <source>
        <dbReference type="EMBL" id="MBB4063224.1"/>
    </source>
</evidence>
<name>A0A7W6J1S8_9HYPH</name>
<dbReference type="RefSeq" id="WP_183364426.1">
    <property type="nucleotide sequence ID" value="NZ_JACIEZ010000001.1"/>
</dbReference>
<dbReference type="InterPro" id="IPR037185">
    <property type="entry name" value="EmrE-like"/>
</dbReference>
<evidence type="ECO:0000256" key="1">
    <source>
        <dbReference type="SAM" id="Phobius"/>
    </source>
</evidence>
<dbReference type="AlphaFoldDB" id="A0A7W6J1S8"/>
<proteinExistence type="predicted"/>